<reference evidence="11 12" key="1">
    <citation type="journal article" date="2016" name="Proc. Natl. Acad. Sci. U.S.A.">
        <title>Comparative genomics of biotechnologically important yeasts.</title>
        <authorList>
            <person name="Riley R."/>
            <person name="Haridas S."/>
            <person name="Wolfe K.H."/>
            <person name="Lopes M.R."/>
            <person name="Hittinger C.T."/>
            <person name="Goeker M."/>
            <person name="Salamov A.A."/>
            <person name="Wisecaver J.H."/>
            <person name="Long T.M."/>
            <person name="Calvey C.H."/>
            <person name="Aerts A.L."/>
            <person name="Barry K.W."/>
            <person name="Choi C."/>
            <person name="Clum A."/>
            <person name="Coughlan A.Y."/>
            <person name="Deshpande S."/>
            <person name="Douglass A.P."/>
            <person name="Hanson S.J."/>
            <person name="Klenk H.-P."/>
            <person name="LaButti K.M."/>
            <person name="Lapidus A."/>
            <person name="Lindquist E.A."/>
            <person name="Lipzen A.M."/>
            <person name="Meier-Kolthoff J.P."/>
            <person name="Ohm R.A."/>
            <person name="Otillar R.P."/>
            <person name="Pangilinan J.L."/>
            <person name="Peng Y."/>
            <person name="Rokas A."/>
            <person name="Rosa C.A."/>
            <person name="Scheuner C."/>
            <person name="Sibirny A.A."/>
            <person name="Slot J.C."/>
            <person name="Stielow J.B."/>
            <person name="Sun H."/>
            <person name="Kurtzman C.P."/>
            <person name="Blackwell M."/>
            <person name="Grigoriev I.V."/>
            <person name="Jeffries T.W."/>
        </authorList>
    </citation>
    <scope>NUCLEOTIDE SEQUENCE [LARGE SCALE GENOMIC DNA]</scope>
    <source>
        <strain evidence="11 12">NRRL Y-2026</strain>
    </source>
</reference>
<evidence type="ECO:0000256" key="6">
    <source>
        <dbReference type="ARBA" id="ARBA00023136"/>
    </source>
</evidence>
<dbReference type="GO" id="GO:0030134">
    <property type="term" value="C:COPII-coated ER to Golgi transport vesicle"/>
    <property type="evidence" value="ECO:0007669"/>
    <property type="project" value="EnsemblFungi"/>
</dbReference>
<protein>
    <recommendedName>
        <fullName evidence="10">GOLD domain-containing protein</fullName>
    </recommendedName>
</protein>
<keyword evidence="5 8" id="KW-1133">Transmembrane helix</keyword>
<evidence type="ECO:0000313" key="12">
    <source>
        <dbReference type="Proteomes" id="UP000094455"/>
    </source>
</evidence>
<dbReference type="GeneID" id="30180461"/>
<evidence type="ECO:0000256" key="1">
    <source>
        <dbReference type="ARBA" id="ARBA00004479"/>
    </source>
</evidence>
<dbReference type="Pfam" id="PF01105">
    <property type="entry name" value="EMP24_GP25L"/>
    <property type="match status" value="1"/>
</dbReference>
<dbReference type="OrthoDB" id="759142at2759"/>
<comment type="similarity">
    <text evidence="2 7">Belongs to the EMP24/GP25L family.</text>
</comment>
<evidence type="ECO:0000256" key="7">
    <source>
        <dbReference type="RuleBase" id="RU003827"/>
    </source>
</evidence>
<evidence type="ECO:0000259" key="10">
    <source>
        <dbReference type="PROSITE" id="PS50866"/>
    </source>
</evidence>
<feature type="domain" description="GOLD" evidence="10">
    <location>
        <begin position="36"/>
        <end position="128"/>
    </location>
</feature>
<keyword evidence="12" id="KW-1185">Reference proteome</keyword>
<proteinExistence type="inferred from homology"/>
<keyword evidence="3 7" id="KW-0812">Transmembrane</keyword>
<accession>A0A1E3NUR5</accession>
<dbReference type="GO" id="GO:0016020">
    <property type="term" value="C:membrane"/>
    <property type="evidence" value="ECO:0007669"/>
    <property type="project" value="UniProtKB-SubCell"/>
</dbReference>
<feature type="chain" id="PRO_5009133526" description="GOLD domain-containing protein" evidence="9">
    <location>
        <begin position="23"/>
        <end position="218"/>
    </location>
</feature>
<sequence length="218" mass="24640">MKYLCLSTIIVGFLALFQGAEALRFELAAQPHNAEPQCVREFVSDGQLVVVTATSTGQVGDGQVLSMRITNADGDEYRRKDDIAGTIKVAFSAHETSSFDICFTNRLQPGYNHHGRQLSREIELEVEAGANARDWNAIQSAEKLKPSEVQLRKVDEMLGEVITELEYLVKREERLRDTNESTNRRVKNFFVAGTLMLVGVGVYQVHYLRNYFRSKHIL</sequence>
<name>A0A1E3NUR5_9ASCO</name>
<dbReference type="InterPro" id="IPR009038">
    <property type="entry name" value="GOLD_dom"/>
</dbReference>
<dbReference type="EMBL" id="KV454001">
    <property type="protein sequence ID" value="ODQ49388.1"/>
    <property type="molecule type" value="Genomic_DNA"/>
</dbReference>
<dbReference type="SMART" id="SM01190">
    <property type="entry name" value="EMP24_GP25L"/>
    <property type="match status" value="1"/>
</dbReference>
<evidence type="ECO:0000256" key="5">
    <source>
        <dbReference type="ARBA" id="ARBA00022989"/>
    </source>
</evidence>
<keyword evidence="6 8" id="KW-0472">Membrane</keyword>
<dbReference type="STRING" id="763406.A0A1E3NUR5"/>
<dbReference type="AlphaFoldDB" id="A0A1E3NUR5"/>
<dbReference type="InterPro" id="IPR015720">
    <property type="entry name" value="Emp24-like"/>
</dbReference>
<feature type="transmembrane region" description="Helical" evidence="8">
    <location>
        <begin position="189"/>
        <end position="208"/>
    </location>
</feature>
<dbReference type="PANTHER" id="PTHR22811">
    <property type="entry name" value="TRANSMEMBRANE EMP24 DOMAIN-CONTAINING PROTEIN"/>
    <property type="match status" value="1"/>
</dbReference>
<feature type="signal peptide" evidence="9">
    <location>
        <begin position="1"/>
        <end position="22"/>
    </location>
</feature>
<evidence type="ECO:0000313" key="11">
    <source>
        <dbReference type="EMBL" id="ODQ49388.1"/>
    </source>
</evidence>
<dbReference type="Proteomes" id="UP000094455">
    <property type="component" value="Unassembled WGS sequence"/>
</dbReference>
<gene>
    <name evidence="11" type="ORF">PICMEDRAFT_70936</name>
</gene>
<evidence type="ECO:0000256" key="3">
    <source>
        <dbReference type="ARBA" id="ARBA00022692"/>
    </source>
</evidence>
<evidence type="ECO:0000256" key="9">
    <source>
        <dbReference type="SAM" id="SignalP"/>
    </source>
</evidence>
<evidence type="ECO:0000256" key="4">
    <source>
        <dbReference type="ARBA" id="ARBA00022729"/>
    </source>
</evidence>
<dbReference type="RefSeq" id="XP_019020501.1">
    <property type="nucleotide sequence ID" value="XM_019163774.1"/>
</dbReference>
<evidence type="ECO:0000256" key="8">
    <source>
        <dbReference type="SAM" id="Phobius"/>
    </source>
</evidence>
<evidence type="ECO:0000256" key="2">
    <source>
        <dbReference type="ARBA" id="ARBA00007104"/>
    </source>
</evidence>
<dbReference type="GO" id="GO:0006888">
    <property type="term" value="P:endoplasmic reticulum to Golgi vesicle-mediated transport"/>
    <property type="evidence" value="ECO:0007669"/>
    <property type="project" value="EnsemblFungi"/>
</dbReference>
<dbReference type="PROSITE" id="PS50866">
    <property type="entry name" value="GOLD"/>
    <property type="match status" value="1"/>
</dbReference>
<comment type="subcellular location">
    <subcellularLocation>
        <location evidence="1 7">Membrane</location>
        <topology evidence="1 7">Single-pass type I membrane protein</topology>
    </subcellularLocation>
</comment>
<keyword evidence="4 9" id="KW-0732">Signal</keyword>
<organism evidence="11 12">
    <name type="scientific">Pichia membranifaciens NRRL Y-2026</name>
    <dbReference type="NCBI Taxonomy" id="763406"/>
    <lineage>
        <taxon>Eukaryota</taxon>
        <taxon>Fungi</taxon>
        <taxon>Dikarya</taxon>
        <taxon>Ascomycota</taxon>
        <taxon>Saccharomycotina</taxon>
        <taxon>Pichiomycetes</taxon>
        <taxon>Pichiales</taxon>
        <taxon>Pichiaceae</taxon>
        <taxon>Pichia</taxon>
    </lineage>
</organism>